<protein>
    <submittedName>
        <fullName evidence="2">Uncharacterized protein</fullName>
    </submittedName>
</protein>
<dbReference type="STRING" id="675120.N1PBX0"/>
<feature type="compositionally biased region" description="Polar residues" evidence="1">
    <location>
        <begin position="104"/>
        <end position="124"/>
    </location>
</feature>
<keyword evidence="3" id="KW-1185">Reference proteome</keyword>
<dbReference type="eggNOG" id="ENOG502SIHG">
    <property type="taxonomic scope" value="Eukaryota"/>
</dbReference>
<gene>
    <name evidence="2" type="ORF">DOTSEDRAFT_82630</name>
</gene>
<dbReference type="EMBL" id="KB446544">
    <property type="protein sequence ID" value="EME39848.1"/>
    <property type="molecule type" value="Genomic_DNA"/>
</dbReference>
<dbReference type="HOGENOM" id="CLU_823924_0_0_1"/>
<evidence type="ECO:0000313" key="2">
    <source>
        <dbReference type="EMBL" id="EME39848.1"/>
    </source>
</evidence>
<evidence type="ECO:0000256" key="1">
    <source>
        <dbReference type="SAM" id="MobiDB-lite"/>
    </source>
</evidence>
<dbReference type="AlphaFoldDB" id="N1PBX0"/>
<accession>N1PBX0</accession>
<dbReference type="Proteomes" id="UP000016933">
    <property type="component" value="Unassembled WGS sequence"/>
</dbReference>
<feature type="region of interest" description="Disordered" evidence="1">
    <location>
        <begin position="104"/>
        <end position="165"/>
    </location>
</feature>
<evidence type="ECO:0000313" key="3">
    <source>
        <dbReference type="Proteomes" id="UP000016933"/>
    </source>
</evidence>
<dbReference type="PANTHER" id="PTHR34213">
    <property type="entry name" value="NUCLEAR TRANSPORT FACTOR 2 (NTF2) FAMILY PROTEIN"/>
    <property type="match status" value="1"/>
</dbReference>
<feature type="compositionally biased region" description="Basic and acidic residues" evidence="1">
    <location>
        <begin position="125"/>
        <end position="134"/>
    </location>
</feature>
<reference evidence="2 3" key="2">
    <citation type="journal article" date="2012" name="PLoS Pathog.">
        <title>Diverse lifestyles and strategies of plant pathogenesis encoded in the genomes of eighteen Dothideomycetes fungi.</title>
        <authorList>
            <person name="Ohm R.A."/>
            <person name="Feau N."/>
            <person name="Henrissat B."/>
            <person name="Schoch C.L."/>
            <person name="Horwitz B.A."/>
            <person name="Barry K.W."/>
            <person name="Condon B.J."/>
            <person name="Copeland A.C."/>
            <person name="Dhillon B."/>
            <person name="Glaser F."/>
            <person name="Hesse C.N."/>
            <person name="Kosti I."/>
            <person name="LaButti K."/>
            <person name="Lindquist E.A."/>
            <person name="Lucas S."/>
            <person name="Salamov A.A."/>
            <person name="Bradshaw R.E."/>
            <person name="Ciuffetti L."/>
            <person name="Hamelin R.C."/>
            <person name="Kema G.H.J."/>
            <person name="Lawrence C."/>
            <person name="Scott J.A."/>
            <person name="Spatafora J.W."/>
            <person name="Turgeon B.G."/>
            <person name="de Wit P.J.G.M."/>
            <person name="Zhong S."/>
            <person name="Goodwin S.B."/>
            <person name="Grigoriev I.V."/>
        </authorList>
    </citation>
    <scope>NUCLEOTIDE SEQUENCE [LARGE SCALE GENOMIC DNA]</scope>
    <source>
        <strain evidence="3">NZE10 / CBS 128990</strain>
    </source>
</reference>
<reference evidence="3" key="1">
    <citation type="journal article" date="2012" name="PLoS Genet.">
        <title>The genomes of the fungal plant pathogens Cladosporium fulvum and Dothistroma septosporum reveal adaptation to different hosts and lifestyles but also signatures of common ancestry.</title>
        <authorList>
            <person name="de Wit P.J.G.M."/>
            <person name="van der Burgt A."/>
            <person name="Oekmen B."/>
            <person name="Stergiopoulos I."/>
            <person name="Abd-Elsalam K.A."/>
            <person name="Aerts A.L."/>
            <person name="Bahkali A.H."/>
            <person name="Beenen H.G."/>
            <person name="Chettri P."/>
            <person name="Cox M.P."/>
            <person name="Datema E."/>
            <person name="de Vries R.P."/>
            <person name="Dhillon B."/>
            <person name="Ganley A.R."/>
            <person name="Griffiths S.A."/>
            <person name="Guo Y."/>
            <person name="Hamelin R.C."/>
            <person name="Henrissat B."/>
            <person name="Kabir M.S."/>
            <person name="Jashni M.K."/>
            <person name="Kema G."/>
            <person name="Klaubauf S."/>
            <person name="Lapidus A."/>
            <person name="Levasseur A."/>
            <person name="Lindquist E."/>
            <person name="Mehrabi R."/>
            <person name="Ohm R.A."/>
            <person name="Owen T.J."/>
            <person name="Salamov A."/>
            <person name="Schwelm A."/>
            <person name="Schijlen E."/>
            <person name="Sun H."/>
            <person name="van den Burg H.A."/>
            <person name="van Ham R.C.H.J."/>
            <person name="Zhang S."/>
            <person name="Goodwin S.B."/>
            <person name="Grigoriev I.V."/>
            <person name="Collemare J."/>
            <person name="Bradshaw R.E."/>
        </authorList>
    </citation>
    <scope>NUCLEOTIDE SEQUENCE [LARGE SCALE GENOMIC DNA]</scope>
    <source>
        <strain evidence="3">NZE10 / CBS 128990</strain>
    </source>
</reference>
<name>N1PBX0_DOTSN</name>
<organism evidence="2 3">
    <name type="scientific">Dothistroma septosporum (strain NZE10 / CBS 128990)</name>
    <name type="common">Red band needle blight fungus</name>
    <name type="synonym">Mycosphaerella pini</name>
    <dbReference type="NCBI Taxonomy" id="675120"/>
    <lineage>
        <taxon>Eukaryota</taxon>
        <taxon>Fungi</taxon>
        <taxon>Dikarya</taxon>
        <taxon>Ascomycota</taxon>
        <taxon>Pezizomycotina</taxon>
        <taxon>Dothideomycetes</taxon>
        <taxon>Dothideomycetidae</taxon>
        <taxon>Mycosphaerellales</taxon>
        <taxon>Mycosphaerellaceae</taxon>
        <taxon>Dothistroma</taxon>
    </lineage>
</organism>
<feature type="compositionally biased region" description="Polar residues" evidence="1">
    <location>
        <begin position="136"/>
        <end position="149"/>
    </location>
</feature>
<dbReference type="OrthoDB" id="2400485at2759"/>
<sequence>MNDMREMERHEVRIPYSRLRPTSILLSYSLMEHEYEEFSYWEEGLCSWAQLRRCHKSMTTHSTSTINNDIHCMKPKALPALSVDHDISKCMSFDTFVKTPNMPSASELRQQAEQPLDPNTPQTYEQRHLQEREQPANASDRSSKATSAPLNEDYEPHPEQSIPLSPERQHVLDSILRLYSGSGTHDANATGAQDMRVYAKKSVYDDILSYCDTRYKIAGQWYGIPAVMKSSVTKAVEVVESTPVADAVGKTPGSVVFKMKRDWTPKLMLGKTFEVNHFVTLSLERAVEEDGEGPSERVKYHKDQWNEKEYEHDGFGKVMKTVNGDYATIGTRPPKDL</sequence>
<proteinExistence type="predicted"/>
<dbReference type="PANTHER" id="PTHR34213:SF2">
    <property type="entry name" value="NUCLEAR TRANSPORT FACTOR 2 (NTF2) FAMILY PROTEIN"/>
    <property type="match status" value="1"/>
</dbReference>